<name>A0A4Y9S9H2_9BURK</name>
<proteinExistence type="predicted"/>
<keyword evidence="4 8" id="KW-0067">ATP-binding</keyword>
<dbReference type="NCBIfam" id="TIGR02315">
    <property type="entry name" value="ABC_phnC"/>
    <property type="match status" value="1"/>
</dbReference>
<dbReference type="RefSeq" id="WP_135203067.1">
    <property type="nucleotide sequence ID" value="NZ_SPVG01000185.1"/>
</dbReference>
<dbReference type="SMART" id="SM00382">
    <property type="entry name" value="AAA"/>
    <property type="match status" value="1"/>
</dbReference>
<dbReference type="InterPro" id="IPR012693">
    <property type="entry name" value="ABC_transpr_PhnC"/>
</dbReference>
<keyword evidence="1" id="KW-0813">Transport</keyword>
<dbReference type="PROSITE" id="PS00211">
    <property type="entry name" value="ABC_TRANSPORTER_1"/>
    <property type="match status" value="1"/>
</dbReference>
<dbReference type="GO" id="GO:0016887">
    <property type="term" value="F:ATP hydrolysis activity"/>
    <property type="evidence" value="ECO:0007669"/>
    <property type="project" value="InterPro"/>
</dbReference>
<dbReference type="PANTHER" id="PTHR43166:SF6">
    <property type="entry name" value="PHOSPHONATES IMPORT ATP-BINDING PROTEIN PHNC"/>
    <property type="match status" value="1"/>
</dbReference>
<dbReference type="InterPro" id="IPR017871">
    <property type="entry name" value="ABC_transporter-like_CS"/>
</dbReference>
<dbReference type="InterPro" id="IPR027417">
    <property type="entry name" value="P-loop_NTPase"/>
</dbReference>
<dbReference type="GO" id="GO:0015416">
    <property type="term" value="F:ABC-type phosphonate transporter activity"/>
    <property type="evidence" value="ECO:0007669"/>
    <property type="project" value="InterPro"/>
</dbReference>
<dbReference type="Proteomes" id="UP000297729">
    <property type="component" value="Unassembled WGS sequence"/>
</dbReference>
<organism evidence="8 9">
    <name type="scientific">Duganella callida</name>
    <dbReference type="NCBI Taxonomy" id="2561932"/>
    <lineage>
        <taxon>Bacteria</taxon>
        <taxon>Pseudomonadati</taxon>
        <taxon>Pseudomonadota</taxon>
        <taxon>Betaproteobacteria</taxon>
        <taxon>Burkholderiales</taxon>
        <taxon>Oxalobacteraceae</taxon>
        <taxon>Telluria group</taxon>
        <taxon>Duganella</taxon>
    </lineage>
</organism>
<keyword evidence="5" id="KW-1278">Translocase</keyword>
<keyword evidence="9" id="KW-1185">Reference proteome</keyword>
<dbReference type="Pfam" id="PF00005">
    <property type="entry name" value="ABC_tran"/>
    <property type="match status" value="1"/>
</dbReference>
<evidence type="ECO:0000256" key="5">
    <source>
        <dbReference type="ARBA" id="ARBA00022967"/>
    </source>
</evidence>
<keyword evidence="3" id="KW-0547">Nucleotide-binding</keyword>
<keyword evidence="2" id="KW-1003">Cell membrane</keyword>
<evidence type="ECO:0000256" key="4">
    <source>
        <dbReference type="ARBA" id="ARBA00022840"/>
    </source>
</evidence>
<dbReference type="PANTHER" id="PTHR43166">
    <property type="entry name" value="AMINO ACID IMPORT ATP-BINDING PROTEIN"/>
    <property type="match status" value="1"/>
</dbReference>
<comment type="caution">
    <text evidence="8">The sequence shown here is derived from an EMBL/GenBank/DDBJ whole genome shotgun (WGS) entry which is preliminary data.</text>
</comment>
<dbReference type="InterPro" id="IPR003439">
    <property type="entry name" value="ABC_transporter-like_ATP-bd"/>
</dbReference>
<protein>
    <submittedName>
        <fullName evidence="8">Phosphonate ABC transporter ATP-binding protein</fullName>
    </submittedName>
</protein>
<evidence type="ECO:0000313" key="8">
    <source>
        <dbReference type="EMBL" id="TFW18342.1"/>
    </source>
</evidence>
<reference evidence="8 9" key="1">
    <citation type="submission" date="2019-03" db="EMBL/GenBank/DDBJ databases">
        <title>Draft Genome Sequence of Duganella callidus sp. nov., a Novel Duganella Species Isolated from Cultivated Soil.</title>
        <authorList>
            <person name="Raths R."/>
            <person name="Peta V."/>
            <person name="Bucking H."/>
        </authorList>
    </citation>
    <scope>NUCLEOTIDE SEQUENCE [LARGE SCALE GENOMIC DNA]</scope>
    <source>
        <strain evidence="8 9">DN04</strain>
    </source>
</reference>
<sequence length="249" mass="26568">MTPLFEVHHARKSYAGRVALDDASFRLARGEMLAVLGSSGAGKTTLFRCLAGLATLDAGNALLHGEDVARLRGRQRRRIAVVFQQFNLVNRLSALDNVLAGRLGYVPAWRGWLRRFSRDDIRLALECLDRVGLLDHAGQRADALSGGQQQRVAIARALAQQPDLIIADEPVASLDPHTGAGIMALLSSICHDGAGGIAVICSLHQPELARRHADRIVGLRAGRIAFDVAAADCAESALQQLYGGASLAA</sequence>
<evidence type="ECO:0000313" key="9">
    <source>
        <dbReference type="Proteomes" id="UP000297729"/>
    </source>
</evidence>
<dbReference type="OrthoDB" id="9802264at2"/>
<dbReference type="GO" id="GO:0005524">
    <property type="term" value="F:ATP binding"/>
    <property type="evidence" value="ECO:0007669"/>
    <property type="project" value="UniProtKB-KW"/>
</dbReference>
<evidence type="ECO:0000256" key="6">
    <source>
        <dbReference type="ARBA" id="ARBA00023136"/>
    </source>
</evidence>
<evidence type="ECO:0000256" key="2">
    <source>
        <dbReference type="ARBA" id="ARBA00022475"/>
    </source>
</evidence>
<dbReference type="AlphaFoldDB" id="A0A4Y9S9H2"/>
<accession>A0A4Y9S9H2</accession>
<keyword evidence="6" id="KW-0472">Membrane</keyword>
<dbReference type="Gene3D" id="3.40.50.300">
    <property type="entry name" value="P-loop containing nucleotide triphosphate hydrolases"/>
    <property type="match status" value="1"/>
</dbReference>
<dbReference type="SUPFAM" id="SSF52540">
    <property type="entry name" value="P-loop containing nucleoside triphosphate hydrolases"/>
    <property type="match status" value="1"/>
</dbReference>
<dbReference type="CDD" id="cd03256">
    <property type="entry name" value="ABC_PhnC_transporter"/>
    <property type="match status" value="1"/>
</dbReference>
<dbReference type="GO" id="GO:0016020">
    <property type="term" value="C:membrane"/>
    <property type="evidence" value="ECO:0007669"/>
    <property type="project" value="InterPro"/>
</dbReference>
<dbReference type="EMBL" id="SPVG01000185">
    <property type="protein sequence ID" value="TFW18342.1"/>
    <property type="molecule type" value="Genomic_DNA"/>
</dbReference>
<dbReference type="InterPro" id="IPR050086">
    <property type="entry name" value="MetN_ABC_transporter-like"/>
</dbReference>
<evidence type="ECO:0000259" key="7">
    <source>
        <dbReference type="PROSITE" id="PS50893"/>
    </source>
</evidence>
<evidence type="ECO:0000256" key="3">
    <source>
        <dbReference type="ARBA" id="ARBA00022741"/>
    </source>
</evidence>
<dbReference type="InterPro" id="IPR003593">
    <property type="entry name" value="AAA+_ATPase"/>
</dbReference>
<dbReference type="PROSITE" id="PS50893">
    <property type="entry name" value="ABC_TRANSPORTER_2"/>
    <property type="match status" value="1"/>
</dbReference>
<evidence type="ECO:0000256" key="1">
    <source>
        <dbReference type="ARBA" id="ARBA00022448"/>
    </source>
</evidence>
<gene>
    <name evidence="8" type="primary">phnC</name>
    <name evidence="8" type="ORF">E4L98_18740</name>
</gene>
<feature type="domain" description="ABC transporter" evidence="7">
    <location>
        <begin position="5"/>
        <end position="246"/>
    </location>
</feature>